<reference evidence="2" key="1">
    <citation type="submission" date="2018-05" db="EMBL/GenBank/DDBJ databases">
        <authorList>
            <person name="Lanie J.A."/>
            <person name="Ng W.-L."/>
            <person name="Kazmierczak K.M."/>
            <person name="Andrzejewski T.M."/>
            <person name="Davidsen T.M."/>
            <person name="Wayne K.J."/>
            <person name="Tettelin H."/>
            <person name="Glass J.I."/>
            <person name="Rusch D."/>
            <person name="Podicherti R."/>
            <person name="Tsui H.-C.T."/>
            <person name="Winkler M.E."/>
        </authorList>
    </citation>
    <scope>NUCLEOTIDE SEQUENCE</scope>
</reference>
<feature type="non-terminal residue" evidence="2">
    <location>
        <position position="109"/>
    </location>
</feature>
<evidence type="ECO:0000313" key="2">
    <source>
        <dbReference type="EMBL" id="SVE00120.1"/>
    </source>
</evidence>
<dbReference type="AlphaFoldDB" id="A0A382ZXU7"/>
<feature type="region of interest" description="Disordered" evidence="1">
    <location>
        <begin position="1"/>
        <end position="27"/>
    </location>
</feature>
<proteinExistence type="predicted"/>
<dbReference type="EMBL" id="UINC01187410">
    <property type="protein sequence ID" value="SVE00120.1"/>
    <property type="molecule type" value="Genomic_DNA"/>
</dbReference>
<accession>A0A382ZXU7</accession>
<evidence type="ECO:0000256" key="1">
    <source>
        <dbReference type="SAM" id="MobiDB-lite"/>
    </source>
</evidence>
<organism evidence="2">
    <name type="scientific">marine metagenome</name>
    <dbReference type="NCBI Taxonomy" id="408172"/>
    <lineage>
        <taxon>unclassified sequences</taxon>
        <taxon>metagenomes</taxon>
        <taxon>ecological metagenomes</taxon>
    </lineage>
</organism>
<protein>
    <submittedName>
        <fullName evidence="2">Uncharacterized protein</fullName>
    </submittedName>
</protein>
<gene>
    <name evidence="2" type="ORF">METZ01_LOCUS452974</name>
</gene>
<name>A0A382ZXU7_9ZZZZ</name>
<sequence>MPPGVELGNFGPLPSDTEDLLDKSPQDIPAPKTFHLVESEWLETDSLGPAIKDVGLHEMPQKSRQLAIDYKAHAFLVESSRSSTLLAVRLGGGGFTPDGTGFCSKTADR</sequence>